<evidence type="ECO:0000313" key="2">
    <source>
        <dbReference type="EMBL" id="MFC4720716.1"/>
    </source>
</evidence>
<keyword evidence="3" id="KW-1185">Reference proteome</keyword>
<accession>A0ABV9MZW8</accession>
<keyword evidence="1" id="KW-0812">Transmembrane</keyword>
<gene>
    <name evidence="2" type="ORF">ACFO5O_00165</name>
</gene>
<organism evidence="2 3">
    <name type="scientific">Geojedonia litorea</name>
    <dbReference type="NCBI Taxonomy" id="1268269"/>
    <lineage>
        <taxon>Bacteria</taxon>
        <taxon>Pseudomonadati</taxon>
        <taxon>Bacteroidota</taxon>
        <taxon>Flavobacteriia</taxon>
        <taxon>Flavobacteriales</taxon>
        <taxon>Flavobacteriaceae</taxon>
        <taxon>Geojedonia</taxon>
    </lineage>
</organism>
<proteinExistence type="predicted"/>
<evidence type="ECO:0000256" key="1">
    <source>
        <dbReference type="SAM" id="Phobius"/>
    </source>
</evidence>
<dbReference type="RefSeq" id="WP_387959763.1">
    <property type="nucleotide sequence ID" value="NZ_JBHSGP010000004.1"/>
</dbReference>
<name>A0ABV9MZW8_9FLAO</name>
<comment type="caution">
    <text evidence="2">The sequence shown here is derived from an EMBL/GenBank/DDBJ whole genome shotgun (WGS) entry which is preliminary data.</text>
</comment>
<dbReference type="Proteomes" id="UP001595953">
    <property type="component" value="Unassembled WGS sequence"/>
</dbReference>
<feature type="transmembrane region" description="Helical" evidence="1">
    <location>
        <begin position="45"/>
        <end position="64"/>
    </location>
</feature>
<protein>
    <submittedName>
        <fullName evidence="2">Uncharacterized protein</fullName>
    </submittedName>
</protein>
<keyword evidence="1" id="KW-1133">Transmembrane helix</keyword>
<sequence>MNKTVKMILLVVGIGLIGYGIYTLISPEASVDLGVVQAEVQDNNNAYITIGLGLASVVLSMLGGKKA</sequence>
<reference evidence="3" key="1">
    <citation type="journal article" date="2019" name="Int. J. Syst. Evol. Microbiol.">
        <title>The Global Catalogue of Microorganisms (GCM) 10K type strain sequencing project: providing services to taxonomists for standard genome sequencing and annotation.</title>
        <authorList>
            <consortium name="The Broad Institute Genomics Platform"/>
            <consortium name="The Broad Institute Genome Sequencing Center for Infectious Disease"/>
            <person name="Wu L."/>
            <person name="Ma J."/>
        </authorList>
    </citation>
    <scope>NUCLEOTIDE SEQUENCE [LARGE SCALE GENOMIC DNA]</scope>
    <source>
        <strain evidence="3">CCUG 63682</strain>
    </source>
</reference>
<keyword evidence="1" id="KW-0472">Membrane</keyword>
<evidence type="ECO:0000313" key="3">
    <source>
        <dbReference type="Proteomes" id="UP001595953"/>
    </source>
</evidence>
<dbReference type="EMBL" id="JBHSGP010000004">
    <property type="protein sequence ID" value="MFC4720716.1"/>
    <property type="molecule type" value="Genomic_DNA"/>
</dbReference>
<feature type="transmembrane region" description="Helical" evidence="1">
    <location>
        <begin position="7"/>
        <end position="25"/>
    </location>
</feature>